<dbReference type="GO" id="GO:0045785">
    <property type="term" value="P:positive regulation of cell adhesion"/>
    <property type="evidence" value="ECO:0007669"/>
    <property type="project" value="TreeGrafter"/>
</dbReference>
<feature type="region of interest" description="Disordered" evidence="1">
    <location>
        <begin position="332"/>
        <end position="356"/>
    </location>
</feature>
<dbReference type="Gene3D" id="2.10.50.10">
    <property type="entry name" value="Tumor Necrosis Factor Receptor, subunit A, domain 2"/>
    <property type="match status" value="1"/>
</dbReference>
<evidence type="ECO:0000313" key="4">
    <source>
        <dbReference type="Proteomes" id="UP000694562"/>
    </source>
</evidence>
<reference evidence="3" key="1">
    <citation type="submission" date="2025-08" db="UniProtKB">
        <authorList>
            <consortium name="Ensembl"/>
        </authorList>
    </citation>
    <scope>IDENTIFICATION</scope>
</reference>
<evidence type="ECO:0008006" key="5">
    <source>
        <dbReference type="Google" id="ProtNLM"/>
    </source>
</evidence>
<protein>
    <recommendedName>
        <fullName evidence="5">Tumor necrosis factor receptor superfamily member 18</fullName>
    </recommendedName>
</protein>
<evidence type="ECO:0000313" key="3">
    <source>
        <dbReference type="Ensembl" id="ENSFTIP00000017722.1"/>
    </source>
</evidence>
<dbReference type="GO" id="GO:0009897">
    <property type="term" value="C:external side of plasma membrane"/>
    <property type="evidence" value="ECO:0007669"/>
    <property type="project" value="TreeGrafter"/>
</dbReference>
<dbReference type="Proteomes" id="UP000694562">
    <property type="component" value="Unplaced"/>
</dbReference>
<keyword evidence="2" id="KW-0472">Membrane</keyword>
<keyword evidence="4" id="KW-1185">Reference proteome</keyword>
<feature type="region of interest" description="Disordered" evidence="1">
    <location>
        <begin position="57"/>
        <end position="76"/>
    </location>
</feature>
<dbReference type="CDD" id="cd13417">
    <property type="entry name" value="TNFRSF18"/>
    <property type="match status" value="1"/>
</dbReference>
<dbReference type="Ensembl" id="ENSFTIT00000018468.1">
    <property type="protein sequence ID" value="ENSFTIP00000017722.1"/>
    <property type="gene ID" value="ENSFTIG00000011737.1"/>
</dbReference>
<feature type="compositionally biased region" description="Basic and acidic residues" evidence="1">
    <location>
        <begin position="335"/>
        <end position="348"/>
    </location>
</feature>
<reference evidence="3" key="2">
    <citation type="submission" date="2025-09" db="UniProtKB">
        <authorList>
            <consortium name="Ensembl"/>
        </authorList>
    </citation>
    <scope>IDENTIFICATION</scope>
</reference>
<feature type="transmembrane region" description="Helical" evidence="2">
    <location>
        <begin position="267"/>
        <end position="294"/>
    </location>
</feature>
<dbReference type="InterPro" id="IPR053107">
    <property type="entry name" value="TNFRSF18"/>
</dbReference>
<sequence length="356" mass="40447">MQRRHFMVCVLRQPQRPHCFQWPFNSWAYHFDHRSHESKGALQAMEPLLVRENKRWNRKSAATKSTAPSTASGERVLLQGSPDTSPLVCFGGCIAQDMTEQTSEVSPIKIRACLLLVVCLWQWTQQTLATPCQDGELRIINKYEKKCCPKCSSSKGDNSICQNIEDHDCRCRQGYSCIDNTCLYCKKLPECAEGEELVKLGILDFTFKCKPCEIGTYSNVKNGWCRNWTDCESSGFLTIKQGNSTHNAICGFPAKDLEQAPVTTDSLYTTILAILTAVAVFVLILLTFFLHFCIWSLKKEKYHMADDLEHNFPRLPGAPELSHLGEETYSCQFPEEEHGDKTPEEKPCYSHPQSQQ</sequence>
<dbReference type="PANTHER" id="PTHR47388:SF1">
    <property type="entry name" value="TUMOR NECROSIS FACTOR RECEPTOR SUPERFAMILY MEMBER 18"/>
    <property type="match status" value="1"/>
</dbReference>
<proteinExistence type="predicted"/>
<dbReference type="OrthoDB" id="9374769at2759"/>
<keyword evidence="2" id="KW-0812">Transmembrane</keyword>
<feature type="compositionally biased region" description="Low complexity" evidence="1">
    <location>
        <begin position="59"/>
        <end position="72"/>
    </location>
</feature>
<evidence type="ECO:0000256" key="1">
    <source>
        <dbReference type="SAM" id="MobiDB-lite"/>
    </source>
</evidence>
<organism evidence="3 4">
    <name type="scientific">Falco tinnunculus</name>
    <name type="common">Common kestrel</name>
    <dbReference type="NCBI Taxonomy" id="100819"/>
    <lineage>
        <taxon>Eukaryota</taxon>
        <taxon>Metazoa</taxon>
        <taxon>Chordata</taxon>
        <taxon>Craniata</taxon>
        <taxon>Vertebrata</taxon>
        <taxon>Euteleostomi</taxon>
        <taxon>Archelosauria</taxon>
        <taxon>Archosauria</taxon>
        <taxon>Dinosauria</taxon>
        <taxon>Saurischia</taxon>
        <taxon>Theropoda</taxon>
        <taxon>Coelurosauria</taxon>
        <taxon>Aves</taxon>
        <taxon>Neognathae</taxon>
        <taxon>Neoaves</taxon>
        <taxon>Telluraves</taxon>
        <taxon>Australaves</taxon>
        <taxon>Falconiformes</taxon>
        <taxon>Falconidae</taxon>
        <taxon>Falco</taxon>
    </lineage>
</organism>
<dbReference type="InterPro" id="IPR034018">
    <property type="entry name" value="TNFRSF18_N"/>
</dbReference>
<dbReference type="PANTHER" id="PTHR47388">
    <property type="entry name" value="TUMOR NECROSIS FACTOR RECEPTOR SUPERFAMILY MEMBER 18"/>
    <property type="match status" value="1"/>
</dbReference>
<accession>A0A8C4UTE7</accession>
<keyword evidence="2" id="KW-1133">Transmembrane helix</keyword>
<name>A0A8C4UTE7_FALTI</name>
<evidence type="ECO:0000256" key="2">
    <source>
        <dbReference type="SAM" id="Phobius"/>
    </source>
</evidence>
<dbReference type="AlphaFoldDB" id="A0A8C4UTE7"/>
<dbReference type="OMA" id="DTCSCQF"/>